<keyword evidence="2" id="KW-0677">Repeat</keyword>
<reference evidence="5 6" key="1">
    <citation type="submission" date="2017-12" db="EMBL/GenBank/DDBJ databases">
        <title>Gene loss provides genomic basis for host adaptation in cereal stripe rust fungi.</title>
        <authorList>
            <person name="Xia C."/>
        </authorList>
    </citation>
    <scope>NUCLEOTIDE SEQUENCE [LARGE SCALE GENOMIC DNA]</scope>
    <source>
        <strain evidence="5 6">93TX-2</strain>
    </source>
</reference>
<evidence type="ECO:0000313" key="5">
    <source>
        <dbReference type="EMBL" id="POW16394.1"/>
    </source>
</evidence>
<dbReference type="InterPro" id="IPR015943">
    <property type="entry name" value="WD40/YVTN_repeat-like_dom_sf"/>
</dbReference>
<dbReference type="GO" id="GO:0051015">
    <property type="term" value="F:actin filament binding"/>
    <property type="evidence" value="ECO:0007669"/>
    <property type="project" value="TreeGrafter"/>
</dbReference>
<keyword evidence="6" id="KW-1185">Reference proteome</keyword>
<dbReference type="InterPro" id="IPR001680">
    <property type="entry name" value="WD40_rpt"/>
</dbReference>
<protein>
    <recommendedName>
        <fullName evidence="7">Anaphase-promoting complex subunit 4 WD40 domain-containing protein</fullName>
    </recommendedName>
</protein>
<feature type="region of interest" description="Disordered" evidence="4">
    <location>
        <begin position="1"/>
        <end position="41"/>
    </location>
</feature>
<dbReference type="SMART" id="SM00320">
    <property type="entry name" value="WD40"/>
    <property type="match status" value="8"/>
</dbReference>
<feature type="repeat" description="WD" evidence="3">
    <location>
        <begin position="205"/>
        <end position="246"/>
    </location>
</feature>
<dbReference type="OrthoDB" id="2306at2759"/>
<sequence length="585" mass="63809">PDGQRIHSISSSSERKRKRWQPPQSAYGHPTPSTGERGTAIKFDSNEKGSIVYANGRSIFIKNLDTLESISYTGHVKPTTVAKFSPSGFYVASGDSTGTVRVWDIAGDEQILKVEVKAISGKINDLAWDSENGGKRIIAVGEGRERFGHAFTIDGGNSVGEIAGHSKPITSVCVRSVRPFRAVTASDDTTLAFFNGTPYKFSKTIRTHSRFVQAVEYAKDGSLFASGGSDSKLFIYDGSTGDTICQLGTDDGNEKHSGTIYSIGWSQSHPSSLASFSADGKVMKWDASTQKHVTTWKLADSPTPEQQLVGGRWLEGNRLVALAYNGDLTILDDRQAEPVKTIYSCQKGIIGAAKCPKDSGVFVGDHSGRVFHYSNEGIKFLSISMDDSVREINPSEVAYNPSTFTSKRDISARSTDNVTLVVTSDEARLIESGNSLTTIPLDYSATACAISPKFAAIGAADGKVYIYETTSKALKKLKTLTNNTSTITSISINHDQKYLAVGEQNGKIMIYEILDDSEFNLKISQWCWHTAKILSLNWSICGTFLVSSSLDTNIYIWSLIKPSKNIPIKVCYFYPLFLLPLPSFS</sequence>
<accession>A0A2S4W3P1</accession>
<dbReference type="VEuPathDB" id="FungiDB:PSHT_06746"/>
<dbReference type="GO" id="GO:0030864">
    <property type="term" value="C:cortical actin cytoskeleton"/>
    <property type="evidence" value="ECO:0007669"/>
    <property type="project" value="TreeGrafter"/>
</dbReference>
<evidence type="ECO:0008006" key="7">
    <source>
        <dbReference type="Google" id="ProtNLM"/>
    </source>
</evidence>
<feature type="repeat" description="WD" evidence="3">
    <location>
        <begin position="253"/>
        <end position="295"/>
    </location>
</feature>
<dbReference type="PROSITE" id="PS50082">
    <property type="entry name" value="WD_REPEATS_2"/>
    <property type="match status" value="4"/>
</dbReference>
<dbReference type="Pfam" id="PF00400">
    <property type="entry name" value="WD40"/>
    <property type="match status" value="3"/>
</dbReference>
<organism evidence="5 6">
    <name type="scientific">Puccinia striiformis</name>
    <dbReference type="NCBI Taxonomy" id="27350"/>
    <lineage>
        <taxon>Eukaryota</taxon>
        <taxon>Fungi</taxon>
        <taxon>Dikarya</taxon>
        <taxon>Basidiomycota</taxon>
        <taxon>Pucciniomycotina</taxon>
        <taxon>Pucciniomycetes</taxon>
        <taxon>Pucciniales</taxon>
        <taxon>Pucciniaceae</taxon>
        <taxon>Puccinia</taxon>
    </lineage>
</organism>
<dbReference type="InterPro" id="IPR036322">
    <property type="entry name" value="WD40_repeat_dom_sf"/>
</dbReference>
<dbReference type="VEuPathDB" id="FungiDB:PSTT_04603"/>
<dbReference type="PANTHER" id="PTHR19856:SF0">
    <property type="entry name" value="WD REPEAT-CONTAINING PROTEIN 1"/>
    <property type="match status" value="1"/>
</dbReference>
<evidence type="ECO:0000256" key="3">
    <source>
        <dbReference type="PROSITE-ProRule" id="PRU00221"/>
    </source>
</evidence>
<evidence type="ECO:0000313" key="6">
    <source>
        <dbReference type="Proteomes" id="UP000238274"/>
    </source>
</evidence>
<dbReference type="GO" id="GO:0030042">
    <property type="term" value="P:actin filament depolymerization"/>
    <property type="evidence" value="ECO:0007669"/>
    <property type="project" value="TreeGrafter"/>
</dbReference>
<feature type="repeat" description="WD" evidence="3">
    <location>
        <begin position="529"/>
        <end position="559"/>
    </location>
</feature>
<feature type="compositionally biased region" description="Low complexity" evidence="4">
    <location>
        <begin position="1"/>
        <end position="12"/>
    </location>
</feature>
<feature type="non-terminal residue" evidence="5">
    <location>
        <position position="1"/>
    </location>
</feature>
<dbReference type="Proteomes" id="UP000238274">
    <property type="component" value="Unassembled WGS sequence"/>
</dbReference>
<comment type="caution">
    <text evidence="5">The sequence shown here is derived from an EMBL/GenBank/DDBJ whole genome shotgun (WGS) entry which is preliminary data.</text>
</comment>
<name>A0A2S4W3P1_9BASI</name>
<dbReference type="AlphaFoldDB" id="A0A2S4W3P1"/>
<reference evidence="6" key="2">
    <citation type="journal article" date="2018" name="BMC Genomics">
        <title>Genomic insights into host adaptation between the wheat stripe rust pathogen (Puccinia striiformis f. sp. tritici) and the barley stripe rust pathogen (Puccinia striiformis f. sp. hordei).</title>
        <authorList>
            <person name="Xia C."/>
            <person name="Wang M."/>
            <person name="Yin C."/>
            <person name="Cornejo O.E."/>
            <person name="Hulbert S.H."/>
            <person name="Chen X."/>
        </authorList>
    </citation>
    <scope>NUCLEOTIDE SEQUENCE [LARGE SCALE GENOMIC DNA]</scope>
    <source>
        <strain evidence="6">93TX-2</strain>
    </source>
</reference>
<proteinExistence type="predicted"/>
<evidence type="ECO:0000256" key="2">
    <source>
        <dbReference type="ARBA" id="ARBA00022737"/>
    </source>
</evidence>
<dbReference type="EMBL" id="PKSM01000080">
    <property type="protein sequence ID" value="POW16394.1"/>
    <property type="molecule type" value="Genomic_DNA"/>
</dbReference>
<evidence type="ECO:0000256" key="1">
    <source>
        <dbReference type="ARBA" id="ARBA00022574"/>
    </source>
</evidence>
<feature type="repeat" description="WD" evidence="3">
    <location>
        <begin position="72"/>
        <end position="113"/>
    </location>
</feature>
<dbReference type="Gene3D" id="2.130.10.10">
    <property type="entry name" value="YVTN repeat-like/Quinoprotein amine dehydrogenase"/>
    <property type="match status" value="2"/>
</dbReference>
<dbReference type="PROSITE" id="PS50294">
    <property type="entry name" value="WD_REPEATS_REGION"/>
    <property type="match status" value="2"/>
</dbReference>
<keyword evidence="1 3" id="KW-0853">WD repeat</keyword>
<reference evidence="6" key="3">
    <citation type="journal article" date="2018" name="Mol. Plant Microbe Interact.">
        <title>Genome sequence resources for the wheat stripe rust pathogen (Puccinia striiformis f. sp. tritici) and the barley stripe rust pathogen (Puccinia striiformis f. sp. hordei).</title>
        <authorList>
            <person name="Xia C."/>
            <person name="Wang M."/>
            <person name="Yin C."/>
            <person name="Cornejo O.E."/>
            <person name="Hulbert S.H."/>
            <person name="Chen X."/>
        </authorList>
    </citation>
    <scope>NUCLEOTIDE SEQUENCE [LARGE SCALE GENOMIC DNA]</scope>
    <source>
        <strain evidence="6">93TX-2</strain>
    </source>
</reference>
<gene>
    <name evidence="5" type="ORF">PSHT_06746</name>
</gene>
<evidence type="ECO:0000256" key="4">
    <source>
        <dbReference type="SAM" id="MobiDB-lite"/>
    </source>
</evidence>
<dbReference type="SUPFAM" id="SSF50978">
    <property type="entry name" value="WD40 repeat-like"/>
    <property type="match status" value="2"/>
</dbReference>
<dbReference type="FunFam" id="2.130.10.10:FF:000102">
    <property type="entry name" value="Actin-interacting protein 1"/>
    <property type="match status" value="1"/>
</dbReference>
<dbReference type="PANTHER" id="PTHR19856">
    <property type="entry name" value="WD-REPEATCONTAINING PROTEIN WDR1"/>
    <property type="match status" value="1"/>
</dbReference>
<dbReference type="Pfam" id="PF23410">
    <property type="entry name" value="Beta-prop_VPS8"/>
    <property type="match status" value="1"/>
</dbReference>